<dbReference type="Gene3D" id="3.40.50.2000">
    <property type="entry name" value="Glycogen Phosphorylase B"/>
    <property type="match status" value="1"/>
</dbReference>
<dbReference type="InterPro" id="IPR007507">
    <property type="entry name" value="Glycos_transf_N"/>
</dbReference>
<evidence type="ECO:0000313" key="4">
    <source>
        <dbReference type="EMBL" id="SFV60777.1"/>
    </source>
</evidence>
<dbReference type="EC" id="2.4.99.12" evidence="4"/>
<keyword evidence="2" id="KW-1133">Transmembrane helix</keyword>
<dbReference type="GO" id="GO:0005886">
    <property type="term" value="C:plasma membrane"/>
    <property type="evidence" value="ECO:0007669"/>
    <property type="project" value="TreeGrafter"/>
</dbReference>
<name>A0A1W1C4X9_9ZZZZ</name>
<sequence length="391" mass="45076">MDKIFFILYSIIITIVYAIALPFLFWFSKRRSKYKISIPARFFLKNNSPLKSDGIWFHSCSFGEARAIYPIVEKLPQDLLRLTTTTQTGYEAISKKQNEQSRYLPFEPLLFSWIKPQKVLVVMEAEFWYLLFVLAQKRGAKTLLVNARMSDRSFHKYQRMSWFYRLIFAHIDEVYAQSQLDRERLELLGAKNIQVIGNVKLADIPVVTKQLSKPRAMLVCAGSTHEGEEQLILEAFSKLKEEETSAKLVIVPRHPERFEKVSLMVKEFAREYHYSWHNYSDNEAFNSDIVVADVLGELINIYAISDIVILGGAFTPVGGHNAAEAAQFGCKIISGEHYFNQRDIFSMIEGIAIVSESNLARRLQQHGQLIPTKIIQRTDIEPILESIKREI</sequence>
<dbReference type="PANTHER" id="PTHR42755">
    <property type="entry name" value="3-DEOXY-MANNO-OCTULOSONATE CYTIDYLYLTRANSFERASE"/>
    <property type="match status" value="1"/>
</dbReference>
<dbReference type="Gene3D" id="3.40.50.11720">
    <property type="entry name" value="3-Deoxy-D-manno-octulosonic-acid transferase, N-terminal domain"/>
    <property type="match status" value="1"/>
</dbReference>
<dbReference type="EMBL" id="FPHE01000102">
    <property type="protein sequence ID" value="SFV60777.1"/>
    <property type="molecule type" value="Genomic_DNA"/>
</dbReference>
<keyword evidence="4" id="KW-0328">Glycosyltransferase</keyword>
<evidence type="ECO:0000259" key="3">
    <source>
        <dbReference type="Pfam" id="PF04413"/>
    </source>
</evidence>
<feature type="transmembrane region" description="Helical" evidence="2">
    <location>
        <begin position="6"/>
        <end position="27"/>
    </location>
</feature>
<feature type="domain" description="3-deoxy-D-manno-octulosonic-acid transferase N-terminal" evidence="3">
    <location>
        <begin position="39"/>
        <end position="201"/>
    </location>
</feature>
<keyword evidence="2" id="KW-0472">Membrane</keyword>
<protein>
    <submittedName>
        <fullName evidence="4">Lipid IVA 3-deoxy-D-manno-octulosonic acid transferase [often with also]</fullName>
        <ecNumber evidence="4">2.4.99.12</ecNumber>
    </submittedName>
</protein>
<dbReference type="GO" id="GO:0009245">
    <property type="term" value="P:lipid A biosynthetic process"/>
    <property type="evidence" value="ECO:0007669"/>
    <property type="project" value="TreeGrafter"/>
</dbReference>
<evidence type="ECO:0000256" key="2">
    <source>
        <dbReference type="SAM" id="Phobius"/>
    </source>
</evidence>
<keyword evidence="1 4" id="KW-0808">Transferase</keyword>
<keyword evidence="2" id="KW-0812">Transmembrane</keyword>
<dbReference type="Pfam" id="PF04413">
    <property type="entry name" value="Glycos_transf_N"/>
    <property type="match status" value="1"/>
</dbReference>
<dbReference type="NCBIfam" id="NF004389">
    <property type="entry name" value="PRK05749.1-5"/>
    <property type="match status" value="1"/>
</dbReference>
<organism evidence="4">
    <name type="scientific">hydrothermal vent metagenome</name>
    <dbReference type="NCBI Taxonomy" id="652676"/>
    <lineage>
        <taxon>unclassified sequences</taxon>
        <taxon>metagenomes</taxon>
        <taxon>ecological metagenomes</taxon>
    </lineage>
</organism>
<dbReference type="GO" id="GO:0043842">
    <property type="term" value="F:Kdo transferase activity"/>
    <property type="evidence" value="ECO:0007669"/>
    <property type="project" value="UniProtKB-EC"/>
</dbReference>
<dbReference type="AlphaFoldDB" id="A0A1W1C4X9"/>
<accession>A0A1W1C4X9</accession>
<evidence type="ECO:0000256" key="1">
    <source>
        <dbReference type="ARBA" id="ARBA00022679"/>
    </source>
</evidence>
<gene>
    <name evidence="4" type="ORF">MNB_SV-12-1915</name>
</gene>
<proteinExistence type="predicted"/>
<dbReference type="InterPro" id="IPR038107">
    <property type="entry name" value="Glycos_transf_N_sf"/>
</dbReference>
<dbReference type="SUPFAM" id="SSF53756">
    <property type="entry name" value="UDP-Glycosyltransferase/glycogen phosphorylase"/>
    <property type="match status" value="1"/>
</dbReference>
<reference evidence="4" key="1">
    <citation type="submission" date="2016-10" db="EMBL/GenBank/DDBJ databases">
        <authorList>
            <person name="de Groot N.N."/>
        </authorList>
    </citation>
    <scope>NUCLEOTIDE SEQUENCE</scope>
</reference>
<dbReference type="InterPro" id="IPR039901">
    <property type="entry name" value="Kdotransferase"/>
</dbReference>
<dbReference type="PANTHER" id="PTHR42755:SF1">
    <property type="entry name" value="3-DEOXY-D-MANNO-OCTULOSONIC ACID TRANSFERASE, MITOCHONDRIAL-RELATED"/>
    <property type="match status" value="1"/>
</dbReference>